<evidence type="ECO:0000313" key="3">
    <source>
        <dbReference type="Proteomes" id="UP000018031"/>
    </source>
</evidence>
<protein>
    <submittedName>
        <fullName evidence="2">Uncharacterized protein</fullName>
    </submittedName>
</protein>
<comment type="caution">
    <text evidence="2">The sequence shown here is derived from an EMBL/GenBank/DDBJ whole genome shotgun (WGS) entry which is preliminary data.</text>
</comment>
<reference evidence="3" key="1">
    <citation type="journal article" date="2013" name="Genome">
        <title>Draft Genome Sequences of Porphyromonas crevioricanis JCM 15906T and Porphyromonas cansulci JCM 13913T Isolated from a Canine Oral Cavity.</title>
        <authorList>
            <person name="Sakamoto M."/>
            <person name="Tanaka N."/>
            <person name="Shiwa Y."/>
            <person name="Yoshikawa H."/>
            <person name="Ohkuma M."/>
        </authorList>
    </citation>
    <scope>NUCLEOTIDE SEQUENCE [LARGE SCALE GENOMIC DNA]</scope>
    <source>
        <strain evidence="3">JCM 15906</strain>
    </source>
</reference>
<sequence>MYSVVTAFCKVWPKDFRNRLFRDSYNIFRRSLFSLFPSFFLSFFLPPPLQKKLRHTIYDAAFPCLVKGLS</sequence>
<organism evidence="2 3">
    <name type="scientific">Porphyromonas crevioricanis JCM 15906</name>
    <dbReference type="NCBI Taxonomy" id="1305617"/>
    <lineage>
        <taxon>Bacteria</taxon>
        <taxon>Pseudomonadati</taxon>
        <taxon>Bacteroidota</taxon>
        <taxon>Bacteroidia</taxon>
        <taxon>Bacteroidales</taxon>
        <taxon>Porphyromonadaceae</taxon>
        <taxon>Porphyromonas</taxon>
    </lineage>
</organism>
<accession>T1CH32</accession>
<evidence type="ECO:0000256" key="1">
    <source>
        <dbReference type="SAM" id="Phobius"/>
    </source>
</evidence>
<feature type="transmembrane region" description="Helical" evidence="1">
    <location>
        <begin position="27"/>
        <end position="45"/>
    </location>
</feature>
<keyword evidence="1" id="KW-0472">Membrane</keyword>
<dbReference type="AlphaFoldDB" id="T1CH32"/>
<name>T1CH32_9PORP</name>
<keyword evidence="1" id="KW-1133">Transmembrane helix</keyword>
<dbReference type="Proteomes" id="UP000018031">
    <property type="component" value="Unassembled WGS sequence"/>
</dbReference>
<gene>
    <name evidence="2" type="ORF">PORCRE_819</name>
</gene>
<keyword evidence="1" id="KW-0812">Transmembrane</keyword>
<evidence type="ECO:0000313" key="2">
    <source>
        <dbReference type="EMBL" id="GAD05121.1"/>
    </source>
</evidence>
<dbReference type="EMBL" id="BAOU01000020">
    <property type="protein sequence ID" value="GAD05121.1"/>
    <property type="molecule type" value="Genomic_DNA"/>
</dbReference>
<proteinExistence type="predicted"/>
<reference evidence="2 3" key="2">
    <citation type="journal article" date="2013" name="Genome Announc.">
        <title>Draft Genome Sequences of Porphyromonas crevioricanis JCM 15906T and Porphyromonas cansulci JCM 13913T Isolated from a Canine Oral Cavity.</title>
        <authorList>
            <person name="Sakamoto M."/>
            <person name="Tanaka N."/>
            <person name="Shiwa Y."/>
            <person name="Yoshikawa H."/>
            <person name="Ohkuma M."/>
        </authorList>
    </citation>
    <scope>NUCLEOTIDE SEQUENCE [LARGE SCALE GENOMIC DNA]</scope>
    <source>
        <strain evidence="2 3">JCM 15906</strain>
    </source>
</reference>